<name>Q1K3K5_DESA6</name>
<organism evidence="2 3">
    <name type="scientific">Desulfuromonas acetoxidans (strain DSM 684 / 11070)</name>
    <dbReference type="NCBI Taxonomy" id="281689"/>
    <lineage>
        <taxon>Bacteria</taxon>
        <taxon>Pseudomonadati</taxon>
        <taxon>Thermodesulfobacteriota</taxon>
        <taxon>Desulfuromonadia</taxon>
        <taxon>Desulfuromonadales</taxon>
        <taxon>Desulfuromonadaceae</taxon>
        <taxon>Desulfuromonas</taxon>
    </lineage>
</organism>
<accession>Q1K3K5</accession>
<dbReference type="AlphaFoldDB" id="Q1K3K5"/>
<keyword evidence="3" id="KW-1185">Reference proteome</keyword>
<protein>
    <submittedName>
        <fullName evidence="2">Uncharacterized protein</fullName>
    </submittedName>
</protein>
<sequence>MDVKTNTVAGCESLPEPPEGSSGVLRAVFSSTMDNAKIRKGLSNLSTFPPFDIKAKTPAPYKGKPFTPAEIGLVNYGKEIKVALAAEGALPRYITPEKFVAMIEFADNPKYATVELQSPKAPADRRDGLGQLLGRVLPDHSAINIAMGNQGVPIRNESDILRIDSFQIDAGKLAAYYLVCRYQIMGEDRLADLIAGYEGARYFELPDGKSGVSESISNLLG</sequence>
<reference evidence="2" key="1">
    <citation type="submission" date="2006-05" db="EMBL/GenBank/DDBJ databases">
        <title>Annotation of the draft genome assembly of Desulfuromonas acetoxidans DSM 684.</title>
        <authorList>
            <consortium name="US DOE Joint Genome Institute (JGI-ORNL)"/>
            <person name="Larimer F."/>
            <person name="Land M."/>
            <person name="Hauser L."/>
        </authorList>
    </citation>
    <scope>NUCLEOTIDE SEQUENCE [LARGE SCALE GENOMIC DNA]</scope>
    <source>
        <strain evidence="2">DSM 684</strain>
    </source>
</reference>
<reference evidence="2" key="2">
    <citation type="submission" date="2006-05" db="EMBL/GenBank/DDBJ databases">
        <title>Sequencing of the draft genome and assembly of Desulfuromonas acetoxidans DSM 684.</title>
        <authorList>
            <consortium name="US DOE Joint Genome Institute (JGI-PGF)"/>
            <person name="Copeland A."/>
            <person name="Lucas S."/>
            <person name="Lapidus A."/>
            <person name="Barry K."/>
            <person name="Detter J.C."/>
            <person name="Glavina del Rio T."/>
            <person name="Hammon N."/>
            <person name="Israni S."/>
            <person name="Dalin E."/>
            <person name="Tice H."/>
            <person name="Bruce D."/>
            <person name="Pitluck S."/>
            <person name="Richardson P."/>
        </authorList>
    </citation>
    <scope>NUCLEOTIDE SEQUENCE [LARGE SCALE GENOMIC DNA]</scope>
    <source>
        <strain evidence="2">DSM 684</strain>
    </source>
</reference>
<evidence type="ECO:0000313" key="3">
    <source>
        <dbReference type="Proteomes" id="UP000005695"/>
    </source>
</evidence>
<feature type="region of interest" description="Disordered" evidence="1">
    <location>
        <begin position="1"/>
        <end position="22"/>
    </location>
</feature>
<dbReference type="EMBL" id="AAEW02000002">
    <property type="protein sequence ID" value="EAT16969.1"/>
    <property type="molecule type" value="Genomic_DNA"/>
</dbReference>
<comment type="caution">
    <text evidence="2">The sequence shown here is derived from an EMBL/GenBank/DDBJ whole genome shotgun (WGS) entry which is preliminary data.</text>
</comment>
<proteinExistence type="predicted"/>
<dbReference type="Proteomes" id="UP000005695">
    <property type="component" value="Unassembled WGS sequence"/>
</dbReference>
<evidence type="ECO:0000313" key="2">
    <source>
        <dbReference type="EMBL" id="EAT16969.1"/>
    </source>
</evidence>
<evidence type="ECO:0000256" key="1">
    <source>
        <dbReference type="SAM" id="MobiDB-lite"/>
    </source>
</evidence>
<dbReference type="RefSeq" id="WP_005997816.1">
    <property type="nucleotide sequence ID" value="NZ_AAEW02000002.1"/>
</dbReference>
<gene>
    <name evidence="2" type="ORF">Dace_2835</name>
</gene>